<dbReference type="EMBL" id="OC914868">
    <property type="protein sequence ID" value="CAD7637027.1"/>
    <property type="molecule type" value="Genomic_DNA"/>
</dbReference>
<dbReference type="Pfam" id="PF00012">
    <property type="entry name" value="HSP70"/>
    <property type="match status" value="2"/>
</dbReference>
<proteinExistence type="inferred from homology"/>
<dbReference type="Gene3D" id="3.30.420.40">
    <property type="match status" value="4"/>
</dbReference>
<dbReference type="OrthoDB" id="6533040at2759"/>
<keyword evidence="2" id="KW-0547">Nucleotide-binding</keyword>
<protein>
    <submittedName>
        <fullName evidence="4">Uncharacterized protein</fullName>
    </submittedName>
</protein>
<evidence type="ECO:0000313" key="5">
    <source>
        <dbReference type="Proteomes" id="UP000728032"/>
    </source>
</evidence>
<dbReference type="GO" id="GO:0140662">
    <property type="term" value="F:ATP-dependent protein folding chaperone"/>
    <property type="evidence" value="ECO:0007669"/>
    <property type="project" value="InterPro"/>
</dbReference>
<accession>A0A7R9L8L8</accession>
<keyword evidence="5" id="KW-1185">Reference proteome</keyword>
<dbReference type="InterPro" id="IPR043129">
    <property type="entry name" value="ATPase_NBD"/>
</dbReference>
<sequence length="431" mass="48993">MDSEVDSDINRTDLDHFIGTYFDGNIKFVPDANNGNHYIDNCIAYKNAFTFGSEAKCSLGETYCSFDIKDILWKDWADDSELQKYPFKWVKKPLQVLIQSEKERGLSHKLFIQTLVALQVLNIKHAAEKLMKGSIRVALFTVRTDYRIRQRAILSDVSRIAGFERVHLITEITAATVAYVIDKNRDSLTKEIIMVFSLDHAHCDCSIIKVSNTSIEYISHDSETVDELLNVRSQESGILIAIIGDYINNQLSLKGLRKEDLSKILVIGHSDRLTEFKNHIIEHFSSKRILYDCNPKDIVAIGTAYFGQILENRLDIVVIEDIIKMGIKMYLHMNDGRPKQHELMGQNVSVQEYFKSKEIEIKVHKNNFPIAMTILEDINHQKKILNELDMNKGAAVVTSNMNGSVAKLPPLWRIILESAQKGTVIKSGCGD</sequence>
<comment type="similarity">
    <text evidence="1">Belongs to the heat shock protein 70 family.</text>
</comment>
<gene>
    <name evidence="4" type="ORF">ONB1V03_LOCUS567</name>
</gene>
<name>A0A7R9L8L8_9ACAR</name>
<evidence type="ECO:0000256" key="1">
    <source>
        <dbReference type="ARBA" id="ARBA00007381"/>
    </source>
</evidence>
<dbReference type="SUPFAM" id="SSF53067">
    <property type="entry name" value="Actin-like ATPase domain"/>
    <property type="match status" value="1"/>
</dbReference>
<dbReference type="Proteomes" id="UP000728032">
    <property type="component" value="Unassembled WGS sequence"/>
</dbReference>
<keyword evidence="3" id="KW-0067">ATP-binding</keyword>
<evidence type="ECO:0000256" key="3">
    <source>
        <dbReference type="ARBA" id="ARBA00022840"/>
    </source>
</evidence>
<dbReference type="GO" id="GO:0005524">
    <property type="term" value="F:ATP binding"/>
    <property type="evidence" value="ECO:0007669"/>
    <property type="project" value="UniProtKB-KW"/>
</dbReference>
<evidence type="ECO:0000256" key="2">
    <source>
        <dbReference type="ARBA" id="ARBA00022741"/>
    </source>
</evidence>
<dbReference type="PANTHER" id="PTHR19375">
    <property type="entry name" value="HEAT SHOCK PROTEIN 70KDA"/>
    <property type="match status" value="1"/>
</dbReference>
<dbReference type="InterPro" id="IPR013126">
    <property type="entry name" value="Hsp_70_fam"/>
</dbReference>
<organism evidence="4">
    <name type="scientific">Oppiella nova</name>
    <dbReference type="NCBI Taxonomy" id="334625"/>
    <lineage>
        <taxon>Eukaryota</taxon>
        <taxon>Metazoa</taxon>
        <taxon>Ecdysozoa</taxon>
        <taxon>Arthropoda</taxon>
        <taxon>Chelicerata</taxon>
        <taxon>Arachnida</taxon>
        <taxon>Acari</taxon>
        <taxon>Acariformes</taxon>
        <taxon>Sarcoptiformes</taxon>
        <taxon>Oribatida</taxon>
        <taxon>Brachypylina</taxon>
        <taxon>Oppioidea</taxon>
        <taxon>Oppiidae</taxon>
        <taxon>Oppiella</taxon>
    </lineage>
</organism>
<dbReference type="AlphaFoldDB" id="A0A7R9L8L8"/>
<evidence type="ECO:0000313" key="4">
    <source>
        <dbReference type="EMBL" id="CAD7637027.1"/>
    </source>
</evidence>
<dbReference type="EMBL" id="CAJPVJ010000043">
    <property type="protein sequence ID" value="CAG2159425.1"/>
    <property type="molecule type" value="Genomic_DNA"/>
</dbReference>
<reference evidence="4" key="1">
    <citation type="submission" date="2020-11" db="EMBL/GenBank/DDBJ databases">
        <authorList>
            <person name="Tran Van P."/>
        </authorList>
    </citation>
    <scope>NUCLEOTIDE SEQUENCE</scope>
</reference>